<comment type="similarity">
    <text evidence="1">Belongs to the H-rev107 family.</text>
</comment>
<evidence type="ECO:0000256" key="1">
    <source>
        <dbReference type="ARBA" id="ARBA00007824"/>
    </source>
</evidence>
<keyword evidence="7" id="KW-1185">Reference proteome</keyword>
<dbReference type="InterPro" id="IPR007053">
    <property type="entry name" value="LRAT_dom"/>
</dbReference>
<evidence type="ECO:0000256" key="4">
    <source>
        <dbReference type="ARBA" id="ARBA00023098"/>
    </source>
</evidence>
<feature type="domain" description="LRAT" evidence="5">
    <location>
        <begin position="60"/>
        <end position="175"/>
    </location>
</feature>
<dbReference type="Ensembl" id="ENSSGRT00000119781.1">
    <property type="protein sequence ID" value="ENSSGRP00000112780.1"/>
    <property type="gene ID" value="ENSSGRG00000055432.1"/>
</dbReference>
<sequence>MADVPLSDRCCFLRPVMTIVHSFVEGASFCRTCDCLGIPVKDKHIRRCNSHPKLYPGDILEFPGNSYFSHFGIYYGERDGVPYVAHLTIRDSDTKLLLFGRAINAAVKLDPLDVVGKKYKLRNYLDDKHPPRDFYVLIKPEIDEIMTKPITFDILFNNSEHQATMLRYGVKKSEQIEKVYSKIVPTWKDLFEKKKI</sequence>
<keyword evidence="2" id="KW-0808">Transferase</keyword>
<evidence type="ECO:0000256" key="2">
    <source>
        <dbReference type="ARBA" id="ARBA00022679"/>
    </source>
</evidence>
<keyword evidence="4" id="KW-0443">Lipid metabolism</keyword>
<gene>
    <name evidence="6" type="primary">LOC107552087</name>
</gene>
<keyword evidence="3" id="KW-0378">Hydrolase</keyword>
<protein>
    <submittedName>
        <fullName evidence="6">Phospholipid-metabolizing enzyme A-C1-like</fullName>
    </submittedName>
</protein>
<dbReference type="PANTHER" id="PTHR13943">
    <property type="entry name" value="HRAS-LIKE SUPPRESSOR - RELATED"/>
    <property type="match status" value="1"/>
</dbReference>
<dbReference type="Pfam" id="PF04970">
    <property type="entry name" value="LRAT"/>
    <property type="match status" value="1"/>
</dbReference>
<reference evidence="6" key="2">
    <citation type="submission" date="2025-09" db="UniProtKB">
        <authorList>
            <consortium name="Ensembl"/>
        </authorList>
    </citation>
    <scope>IDENTIFICATION</scope>
</reference>
<dbReference type="InParanoid" id="A0A672TE23"/>
<evidence type="ECO:0000313" key="6">
    <source>
        <dbReference type="Ensembl" id="ENSSGRP00000112780.1"/>
    </source>
</evidence>
<dbReference type="InterPro" id="IPR051496">
    <property type="entry name" value="H-rev107_PLA/AT"/>
</dbReference>
<dbReference type="Proteomes" id="UP000472262">
    <property type="component" value="Unassembled WGS sequence"/>
</dbReference>
<evidence type="ECO:0000259" key="5">
    <source>
        <dbReference type="PROSITE" id="PS51934"/>
    </source>
</evidence>
<dbReference type="PANTHER" id="PTHR13943:SF79">
    <property type="entry name" value="HYPOTHETICAL LOC794087"/>
    <property type="match status" value="1"/>
</dbReference>
<dbReference type="GO" id="GO:0005737">
    <property type="term" value="C:cytoplasm"/>
    <property type="evidence" value="ECO:0007669"/>
    <property type="project" value="TreeGrafter"/>
</dbReference>
<dbReference type="FunCoup" id="A0A672TE23">
    <property type="interactions" value="120"/>
</dbReference>
<reference evidence="6" key="1">
    <citation type="submission" date="2025-08" db="UniProtKB">
        <authorList>
            <consortium name="Ensembl"/>
        </authorList>
    </citation>
    <scope>IDENTIFICATION</scope>
</reference>
<accession>A0A672TE23</accession>
<dbReference type="GO" id="GO:0008970">
    <property type="term" value="F:phospholipase A1 activity"/>
    <property type="evidence" value="ECO:0007669"/>
    <property type="project" value="TreeGrafter"/>
</dbReference>
<dbReference type="Gene3D" id="3.90.1720.10">
    <property type="entry name" value="endopeptidase domain like (from Nostoc punctiforme)"/>
    <property type="match status" value="1"/>
</dbReference>
<dbReference type="OMA" id="KHIRRCN"/>
<name>A0A672TE23_SINGR</name>
<evidence type="ECO:0000313" key="7">
    <source>
        <dbReference type="Proteomes" id="UP000472262"/>
    </source>
</evidence>
<dbReference type="GO" id="GO:0016410">
    <property type="term" value="F:N-acyltransferase activity"/>
    <property type="evidence" value="ECO:0007669"/>
    <property type="project" value="TreeGrafter"/>
</dbReference>
<dbReference type="PROSITE" id="PS51934">
    <property type="entry name" value="LRAT"/>
    <property type="match status" value="1"/>
</dbReference>
<dbReference type="GO" id="GO:0004623">
    <property type="term" value="F:phospholipase A2 activity"/>
    <property type="evidence" value="ECO:0007669"/>
    <property type="project" value="TreeGrafter"/>
</dbReference>
<dbReference type="GO" id="GO:0070292">
    <property type="term" value="P:N-acylphosphatidylethanolamine metabolic process"/>
    <property type="evidence" value="ECO:0007669"/>
    <property type="project" value="TreeGrafter"/>
</dbReference>
<evidence type="ECO:0000256" key="3">
    <source>
        <dbReference type="ARBA" id="ARBA00022801"/>
    </source>
</evidence>
<dbReference type="AlphaFoldDB" id="A0A672TE23"/>
<organism evidence="6 7">
    <name type="scientific">Sinocyclocheilus grahami</name>
    <name type="common">Dianchi golden-line fish</name>
    <name type="synonym">Barbus grahami</name>
    <dbReference type="NCBI Taxonomy" id="75366"/>
    <lineage>
        <taxon>Eukaryota</taxon>
        <taxon>Metazoa</taxon>
        <taxon>Chordata</taxon>
        <taxon>Craniata</taxon>
        <taxon>Vertebrata</taxon>
        <taxon>Euteleostomi</taxon>
        <taxon>Actinopterygii</taxon>
        <taxon>Neopterygii</taxon>
        <taxon>Teleostei</taxon>
        <taxon>Ostariophysi</taxon>
        <taxon>Cypriniformes</taxon>
        <taxon>Cyprinidae</taxon>
        <taxon>Cyprininae</taxon>
        <taxon>Sinocyclocheilus</taxon>
    </lineage>
</organism>
<proteinExistence type="inferred from homology"/>